<dbReference type="Proteomes" id="UP000828390">
    <property type="component" value="Unassembled WGS sequence"/>
</dbReference>
<evidence type="ECO:0000313" key="2">
    <source>
        <dbReference type="Proteomes" id="UP000828390"/>
    </source>
</evidence>
<organism evidence="1 2">
    <name type="scientific">Dreissena polymorpha</name>
    <name type="common">Zebra mussel</name>
    <name type="synonym">Mytilus polymorpha</name>
    <dbReference type="NCBI Taxonomy" id="45954"/>
    <lineage>
        <taxon>Eukaryota</taxon>
        <taxon>Metazoa</taxon>
        <taxon>Spiralia</taxon>
        <taxon>Lophotrochozoa</taxon>
        <taxon>Mollusca</taxon>
        <taxon>Bivalvia</taxon>
        <taxon>Autobranchia</taxon>
        <taxon>Heteroconchia</taxon>
        <taxon>Euheterodonta</taxon>
        <taxon>Imparidentia</taxon>
        <taxon>Neoheterodontei</taxon>
        <taxon>Myida</taxon>
        <taxon>Dreissenoidea</taxon>
        <taxon>Dreissenidae</taxon>
        <taxon>Dreissena</taxon>
    </lineage>
</organism>
<proteinExistence type="predicted"/>
<accession>A0A9D4GUX7</accession>
<dbReference type="AlphaFoldDB" id="A0A9D4GUX7"/>
<evidence type="ECO:0000313" key="1">
    <source>
        <dbReference type="EMBL" id="KAH3823433.1"/>
    </source>
</evidence>
<name>A0A9D4GUX7_DREPO</name>
<keyword evidence="2" id="KW-1185">Reference proteome</keyword>
<sequence length="62" mass="6944">MFSPLHGYPPLLGNGLSQMRVRTVVPSPHVAEHEEGVGQAPQPPLTATKRKRVCEYFKFENI</sequence>
<protein>
    <submittedName>
        <fullName evidence="1">Uncharacterized protein</fullName>
    </submittedName>
</protein>
<comment type="caution">
    <text evidence="1">The sequence shown here is derived from an EMBL/GenBank/DDBJ whole genome shotgun (WGS) entry which is preliminary data.</text>
</comment>
<reference evidence="1" key="1">
    <citation type="journal article" date="2019" name="bioRxiv">
        <title>The Genome of the Zebra Mussel, Dreissena polymorpha: A Resource for Invasive Species Research.</title>
        <authorList>
            <person name="McCartney M.A."/>
            <person name="Auch B."/>
            <person name="Kono T."/>
            <person name="Mallez S."/>
            <person name="Zhang Y."/>
            <person name="Obille A."/>
            <person name="Becker A."/>
            <person name="Abrahante J.E."/>
            <person name="Garbe J."/>
            <person name="Badalamenti J.P."/>
            <person name="Herman A."/>
            <person name="Mangelson H."/>
            <person name="Liachko I."/>
            <person name="Sullivan S."/>
            <person name="Sone E.D."/>
            <person name="Koren S."/>
            <person name="Silverstein K.A.T."/>
            <person name="Beckman K.B."/>
            <person name="Gohl D.M."/>
        </authorList>
    </citation>
    <scope>NUCLEOTIDE SEQUENCE</scope>
    <source>
        <strain evidence="1">Duluth1</strain>
        <tissue evidence="1">Whole animal</tissue>
    </source>
</reference>
<dbReference type="EMBL" id="JAIWYP010000005">
    <property type="protein sequence ID" value="KAH3823433.1"/>
    <property type="molecule type" value="Genomic_DNA"/>
</dbReference>
<gene>
    <name evidence="1" type="ORF">DPMN_125232</name>
</gene>
<reference evidence="1" key="2">
    <citation type="submission" date="2020-11" db="EMBL/GenBank/DDBJ databases">
        <authorList>
            <person name="McCartney M.A."/>
            <person name="Auch B."/>
            <person name="Kono T."/>
            <person name="Mallez S."/>
            <person name="Becker A."/>
            <person name="Gohl D.M."/>
            <person name="Silverstein K.A.T."/>
            <person name="Koren S."/>
            <person name="Bechman K.B."/>
            <person name="Herman A."/>
            <person name="Abrahante J.E."/>
            <person name="Garbe J."/>
        </authorList>
    </citation>
    <scope>NUCLEOTIDE SEQUENCE</scope>
    <source>
        <strain evidence="1">Duluth1</strain>
        <tissue evidence="1">Whole animal</tissue>
    </source>
</reference>